<sequence>MRCSHTPSFKTPIFHIDNGGVEGKFRRNRDWDLRRVVSEVFGFAEGTLSQSDRSTSKHRRKLTGVNPCSQEMKDSVAFHEMIISSNGDLGEWLQKMSSILMKLKDYIEMGNPEADNSEAEKSSFKHRSPVIPDDFRSLELMKDPVIVSTGQNNKEQLLESYVY</sequence>
<dbReference type="Proteomes" id="UP000027138">
    <property type="component" value="Unassembled WGS sequence"/>
</dbReference>
<evidence type="ECO:0000313" key="2">
    <source>
        <dbReference type="Proteomes" id="UP000027138"/>
    </source>
</evidence>
<accession>A0A067KHM2</accession>
<proteinExistence type="predicted"/>
<reference evidence="1 2" key="1">
    <citation type="journal article" date="2014" name="PLoS ONE">
        <title>Global Analysis of Gene Expression Profiles in Physic Nut (Jatropha curcas L.) Seedlings Exposed to Salt Stress.</title>
        <authorList>
            <person name="Zhang L."/>
            <person name="Zhang C."/>
            <person name="Wu P."/>
            <person name="Chen Y."/>
            <person name="Li M."/>
            <person name="Jiang H."/>
            <person name="Wu G."/>
        </authorList>
    </citation>
    <scope>NUCLEOTIDE SEQUENCE [LARGE SCALE GENOMIC DNA]</scope>
    <source>
        <strain evidence="2">cv. GZQX0401</strain>
        <tissue evidence="1">Young leaves</tissue>
    </source>
</reference>
<dbReference type="EMBL" id="KK914632">
    <property type="protein sequence ID" value="KDP31339.1"/>
    <property type="molecule type" value="Genomic_DNA"/>
</dbReference>
<gene>
    <name evidence="1" type="ORF">JCGZ_11715</name>
</gene>
<keyword evidence="2" id="KW-1185">Reference proteome</keyword>
<protein>
    <submittedName>
        <fullName evidence="1">Uncharacterized protein</fullName>
    </submittedName>
</protein>
<evidence type="ECO:0000313" key="1">
    <source>
        <dbReference type="EMBL" id="KDP31339.1"/>
    </source>
</evidence>
<dbReference type="OrthoDB" id="1740906at2759"/>
<dbReference type="STRING" id="180498.A0A067KHM2"/>
<organism evidence="1 2">
    <name type="scientific">Jatropha curcas</name>
    <name type="common">Barbados nut</name>
    <dbReference type="NCBI Taxonomy" id="180498"/>
    <lineage>
        <taxon>Eukaryota</taxon>
        <taxon>Viridiplantae</taxon>
        <taxon>Streptophyta</taxon>
        <taxon>Embryophyta</taxon>
        <taxon>Tracheophyta</taxon>
        <taxon>Spermatophyta</taxon>
        <taxon>Magnoliopsida</taxon>
        <taxon>eudicotyledons</taxon>
        <taxon>Gunneridae</taxon>
        <taxon>Pentapetalae</taxon>
        <taxon>rosids</taxon>
        <taxon>fabids</taxon>
        <taxon>Malpighiales</taxon>
        <taxon>Euphorbiaceae</taxon>
        <taxon>Crotonoideae</taxon>
        <taxon>Jatropheae</taxon>
        <taxon>Jatropha</taxon>
    </lineage>
</organism>
<name>A0A067KHM2_JATCU</name>
<dbReference type="AlphaFoldDB" id="A0A067KHM2"/>